<evidence type="ECO:0000256" key="1">
    <source>
        <dbReference type="ARBA" id="ARBA00001946"/>
    </source>
</evidence>
<proteinExistence type="inferred from homology"/>
<evidence type="ECO:0000256" key="15">
    <source>
        <dbReference type="ARBA" id="ARBA00078363"/>
    </source>
</evidence>
<dbReference type="SUPFAM" id="SSF48239">
    <property type="entry name" value="Terpenoid cyclases/Protein prenyltransferases"/>
    <property type="match status" value="2"/>
</dbReference>
<dbReference type="Proteomes" id="UP000549394">
    <property type="component" value="Unassembled WGS sequence"/>
</dbReference>
<evidence type="ECO:0000313" key="17">
    <source>
        <dbReference type="EMBL" id="CAD5115920.1"/>
    </source>
</evidence>
<evidence type="ECO:0000256" key="8">
    <source>
        <dbReference type="ARBA" id="ARBA00022723"/>
    </source>
</evidence>
<evidence type="ECO:0000256" key="11">
    <source>
        <dbReference type="ARBA" id="ARBA00022842"/>
    </source>
</evidence>
<organism evidence="17 18">
    <name type="scientific">Dimorphilus gyrociliatus</name>
    <dbReference type="NCBI Taxonomy" id="2664684"/>
    <lineage>
        <taxon>Eukaryota</taxon>
        <taxon>Metazoa</taxon>
        <taxon>Spiralia</taxon>
        <taxon>Lophotrochozoa</taxon>
        <taxon>Annelida</taxon>
        <taxon>Polychaeta</taxon>
        <taxon>Polychaeta incertae sedis</taxon>
        <taxon>Dinophilidae</taxon>
        <taxon>Dimorphilus</taxon>
    </lineage>
</organism>
<feature type="domain" description="Prenyltransferase alpha-alpha toroid" evidence="16">
    <location>
        <begin position="563"/>
        <end position="631"/>
    </location>
</feature>
<feature type="domain" description="Prenyltransferase alpha-alpha toroid" evidence="16">
    <location>
        <begin position="11"/>
        <end position="331"/>
    </location>
</feature>
<evidence type="ECO:0000256" key="6">
    <source>
        <dbReference type="ARBA" id="ARBA00022602"/>
    </source>
</evidence>
<comment type="cofactor">
    <cofactor evidence="1">
        <name>Mg(2+)</name>
        <dbReference type="ChEBI" id="CHEBI:18420"/>
    </cofactor>
</comment>
<dbReference type="GO" id="GO:0004662">
    <property type="term" value="F:CAAX-protein geranylgeranyltransferase activity"/>
    <property type="evidence" value="ECO:0007669"/>
    <property type="project" value="UniProtKB-EC"/>
</dbReference>
<keyword evidence="8" id="KW-0479">Metal-binding</keyword>
<name>A0A7I8VIQ7_9ANNE</name>
<dbReference type="Gene3D" id="1.50.10.20">
    <property type="match status" value="2"/>
</dbReference>
<protein>
    <recommendedName>
        <fullName evidence="5">Geranylgeranyl transferase type-1 subunit beta</fullName>
        <ecNumber evidence="4">2.5.1.59</ecNumber>
    </recommendedName>
    <alternativeName>
        <fullName evidence="12">Geranylgeranyl transferase type I subunit beta</fullName>
    </alternativeName>
    <alternativeName>
        <fullName evidence="15">Type I protein geranyl-geranyltransferase subunit beta</fullName>
    </alternativeName>
</protein>
<gene>
    <name evidence="17" type="ORF">DGYR_LOCUS4604</name>
</gene>
<evidence type="ECO:0000256" key="2">
    <source>
        <dbReference type="ARBA" id="ARBA00001947"/>
    </source>
</evidence>
<dbReference type="Pfam" id="PF00432">
    <property type="entry name" value="Prenyltrans"/>
    <property type="match status" value="3"/>
</dbReference>
<dbReference type="InterPro" id="IPR041960">
    <property type="entry name" value="GGTase_I_beta"/>
</dbReference>
<dbReference type="InterPro" id="IPR008930">
    <property type="entry name" value="Terpenoid_cyclase/PrenylTrfase"/>
</dbReference>
<evidence type="ECO:0000256" key="7">
    <source>
        <dbReference type="ARBA" id="ARBA00022679"/>
    </source>
</evidence>
<comment type="subunit">
    <text evidence="14">Heterodimer of FNTA and PGGT1B. PGGT1B mediates interaction with substrate peptides.</text>
</comment>
<keyword evidence="7" id="KW-0808">Transferase</keyword>
<keyword evidence="11" id="KW-0460">Magnesium</keyword>
<keyword evidence="10" id="KW-0862">Zinc</keyword>
<dbReference type="EC" id="2.5.1.59" evidence="4"/>
<comment type="cofactor">
    <cofactor evidence="2">
        <name>Zn(2+)</name>
        <dbReference type="ChEBI" id="CHEBI:29105"/>
    </cofactor>
</comment>
<accession>A0A7I8VIQ7</accession>
<comment type="catalytic activity">
    <reaction evidence="13">
        <text>geranylgeranyl diphosphate + L-cysteinyl-[protein] = S-geranylgeranyl-L-cysteinyl-[protein] + diphosphate</text>
        <dbReference type="Rhea" id="RHEA:21240"/>
        <dbReference type="Rhea" id="RHEA-COMP:10131"/>
        <dbReference type="Rhea" id="RHEA-COMP:11537"/>
        <dbReference type="ChEBI" id="CHEBI:29950"/>
        <dbReference type="ChEBI" id="CHEBI:33019"/>
        <dbReference type="ChEBI" id="CHEBI:57533"/>
        <dbReference type="ChEBI" id="CHEBI:86021"/>
        <dbReference type="EC" id="2.5.1.59"/>
    </reaction>
</comment>
<evidence type="ECO:0000259" key="16">
    <source>
        <dbReference type="Pfam" id="PF00432"/>
    </source>
</evidence>
<feature type="domain" description="Prenyltransferase alpha-alpha toroid" evidence="16">
    <location>
        <begin position="360"/>
        <end position="476"/>
    </location>
</feature>
<dbReference type="FunFam" id="1.50.10.20:FF:000005">
    <property type="entry name" value="Geranylgeranyl transferase type-1 subunit beta"/>
    <property type="match status" value="1"/>
</dbReference>
<dbReference type="PANTHER" id="PTHR11774:SF4">
    <property type="entry name" value="GERANYLGERANYL TRANSFERASE TYPE-1 SUBUNIT BETA"/>
    <property type="match status" value="1"/>
</dbReference>
<evidence type="ECO:0000256" key="12">
    <source>
        <dbReference type="ARBA" id="ARBA00031713"/>
    </source>
</evidence>
<dbReference type="PANTHER" id="PTHR11774">
    <property type="entry name" value="GERANYLGERANYL TRANSFERASE TYPE BETA SUBUNIT"/>
    <property type="match status" value="1"/>
</dbReference>
<comment type="caution">
    <text evidence="17">The sequence shown here is derived from an EMBL/GenBank/DDBJ whole genome shotgun (WGS) entry which is preliminary data.</text>
</comment>
<comment type="similarity">
    <text evidence="3">Belongs to the protein prenyltransferase subunit beta family.</text>
</comment>
<dbReference type="OrthoDB" id="24893at2759"/>
<evidence type="ECO:0000256" key="14">
    <source>
        <dbReference type="ARBA" id="ARBA00065714"/>
    </source>
</evidence>
<keyword evidence="9" id="KW-0677">Repeat</keyword>
<dbReference type="InterPro" id="IPR045089">
    <property type="entry name" value="PGGT1B-like"/>
</dbReference>
<dbReference type="GO" id="GO:0005953">
    <property type="term" value="C:CAAX-protein geranylgeranyltransferase complex"/>
    <property type="evidence" value="ECO:0007669"/>
    <property type="project" value="InterPro"/>
</dbReference>
<evidence type="ECO:0000313" key="18">
    <source>
        <dbReference type="Proteomes" id="UP000549394"/>
    </source>
</evidence>
<dbReference type="EMBL" id="CAJFCJ010000006">
    <property type="protein sequence ID" value="CAD5115920.1"/>
    <property type="molecule type" value="Genomic_DNA"/>
</dbReference>
<evidence type="ECO:0000256" key="9">
    <source>
        <dbReference type="ARBA" id="ARBA00022737"/>
    </source>
</evidence>
<dbReference type="AlphaFoldDB" id="A0A7I8VIQ7"/>
<evidence type="ECO:0000256" key="10">
    <source>
        <dbReference type="ARBA" id="ARBA00022833"/>
    </source>
</evidence>
<sequence length="640" mass="72550">MDVAEKEKVFNFKVHSKYFKRCLDVLPARYAYLDPIRLTFAFFGISGLELLDSLDLVKEQKGVIEWIYSLQILPNSTRTNLEKCGFVGSHLYGDRHLLQTFKESTSHITMTFSALLSLIILGDDLERIDKDAIATGVAALQLEDGSFAAHFGGSENDMRFIYCASVIFHILDDWSKIDVHRSVRYIKDSLTYEGAFAQGPGLEAHGGSTFCAVASLYLMNQLHVLSSKQYDNLQKWCLMRQEEGFQGRPNKPIDTCYSFWIGSTLKLLGFRDLIDHDKNRQFLSKTQSVIGGGFAKYEDANPDLLHSYFAISSLALSDEEGVIDMNPALNISSRAVKKLQVIQDKWMADSLQKQLNCFRLQLHDDYLRKELSEIINKENDILSVQQLKNICNVLISLKLLRKDNLIIKNEKELRKKALFALECLAINEIATFKDSDIINATNALLLLKLIGDDISQLKNRKFLKCFIDNSISNSSIKMIFYQTIIKKFIGSFSEADQNELTRLIKNNNYKQVFENCHTSENELRSANYILALAELSGIVNHFDDVSSKLIEFKNEDRSIASYFLTLSSVQILKGSLDILDKNQFKAKLLRLQNKVYGGFIQSIGKKPNSLDTLYGLSSISLLGCNEILQIDGTLLNQLIL</sequence>
<evidence type="ECO:0000256" key="3">
    <source>
        <dbReference type="ARBA" id="ARBA00010497"/>
    </source>
</evidence>
<keyword evidence="18" id="KW-1185">Reference proteome</keyword>
<evidence type="ECO:0000256" key="5">
    <source>
        <dbReference type="ARBA" id="ARBA00020603"/>
    </source>
</evidence>
<evidence type="ECO:0000256" key="13">
    <source>
        <dbReference type="ARBA" id="ARBA00050428"/>
    </source>
</evidence>
<evidence type="ECO:0000256" key="4">
    <source>
        <dbReference type="ARBA" id="ARBA00012700"/>
    </source>
</evidence>
<dbReference type="InterPro" id="IPR001330">
    <property type="entry name" value="Prenyltrans"/>
</dbReference>
<keyword evidence="6" id="KW-0637">Prenyltransferase</keyword>
<dbReference type="CDD" id="cd02895">
    <property type="entry name" value="GGTase-I"/>
    <property type="match status" value="1"/>
</dbReference>
<reference evidence="17 18" key="1">
    <citation type="submission" date="2020-08" db="EMBL/GenBank/DDBJ databases">
        <authorList>
            <person name="Hejnol A."/>
        </authorList>
    </citation>
    <scope>NUCLEOTIDE SEQUENCE [LARGE SCALE GENOMIC DNA]</scope>
</reference>
<dbReference type="GO" id="GO:0046872">
    <property type="term" value="F:metal ion binding"/>
    <property type="evidence" value="ECO:0007669"/>
    <property type="project" value="UniProtKB-KW"/>
</dbReference>